<proteinExistence type="predicted"/>
<dbReference type="AlphaFoldDB" id="A0A2M7GB93"/>
<comment type="caution">
    <text evidence="1">The sequence shown here is derived from an EMBL/GenBank/DDBJ whole genome shotgun (WGS) entry which is preliminary data.</text>
</comment>
<accession>A0A2M7GB93</accession>
<evidence type="ECO:0000313" key="2">
    <source>
        <dbReference type="Proteomes" id="UP000231019"/>
    </source>
</evidence>
<organism evidence="1 2">
    <name type="scientific">bacterium (Candidatus Blackallbacteria) CG17_big_fil_post_rev_8_21_14_2_50_48_46</name>
    <dbReference type="NCBI Taxonomy" id="2014261"/>
    <lineage>
        <taxon>Bacteria</taxon>
        <taxon>Candidatus Blackallbacteria</taxon>
    </lineage>
</organism>
<dbReference type="Proteomes" id="UP000231019">
    <property type="component" value="Unassembled WGS sequence"/>
</dbReference>
<gene>
    <name evidence="1" type="ORF">COW36_00960</name>
</gene>
<dbReference type="EMBL" id="PFFQ01000004">
    <property type="protein sequence ID" value="PIW19438.1"/>
    <property type="molecule type" value="Genomic_DNA"/>
</dbReference>
<sequence length="612" mass="69508">MSEEILEINHYLNETLAGVPEDISSVVIDALAVLSDELAQSVGLNAHLSYAEKIDSIRYAYTSLVNYLVEHNLNHLNPSQRVFLNTGAIADLITFEDEQGRQFGLQLLDPELYRSLRAAILDFKSDTLPPWSHTIYRCEDQFNAIALGVLEPEGLDKKSLAKFRATRSLDTQIAMSREQTTILNNTYYAMVGQNKELFRKLENLVAEFKYSASQIAQIDELLNKAKHYSHVIAMREIPFEERDEISQIMRDPSYRRLGQDLEVYAEHVVRVMDQVRENSLEIDIQSKKLKEITGKLIKAGTQDIGSVRDRDDLIFDEETIRLIKNNIANTGNYAVAGARKSPFKIPESTSRILLDVHSKHCPEPLSDCYATLQNATAAFEKILSIHVNLFEKDEAGSPILPPVLIEPIRNYVEWTGERFVVGFVSGEVPRQGVQVSFSSLEMSILRACGMYAFRDKIFDYRGNRLEGNLMADYSARLESQTAVKWVGEEKKYKLVTVLQEVDSAGRNEAVNDYMEFVFHAANHFPAPLGISKRKLATMLKYIQIGDLNRTIALLLRYVADKEPEEAKDSLLWHAGHDRQRARRLIASACENYQEMLTETEAQYTQKILGSLL</sequence>
<name>A0A2M7GB93_9BACT</name>
<protein>
    <submittedName>
        <fullName evidence="1">Uncharacterized protein</fullName>
    </submittedName>
</protein>
<reference evidence="1 2" key="1">
    <citation type="submission" date="2017-09" db="EMBL/GenBank/DDBJ databases">
        <title>Depth-based differentiation of microbial function through sediment-hosted aquifers and enrichment of novel symbionts in the deep terrestrial subsurface.</title>
        <authorList>
            <person name="Probst A.J."/>
            <person name="Ladd B."/>
            <person name="Jarett J.K."/>
            <person name="Geller-Mcgrath D.E."/>
            <person name="Sieber C.M."/>
            <person name="Emerson J.B."/>
            <person name="Anantharaman K."/>
            <person name="Thomas B.C."/>
            <person name="Malmstrom R."/>
            <person name="Stieglmeier M."/>
            <person name="Klingl A."/>
            <person name="Woyke T."/>
            <person name="Ryan C.M."/>
            <person name="Banfield J.F."/>
        </authorList>
    </citation>
    <scope>NUCLEOTIDE SEQUENCE [LARGE SCALE GENOMIC DNA]</scope>
    <source>
        <strain evidence="1">CG17_big_fil_post_rev_8_21_14_2_50_48_46</strain>
    </source>
</reference>
<evidence type="ECO:0000313" key="1">
    <source>
        <dbReference type="EMBL" id="PIW19438.1"/>
    </source>
</evidence>